<dbReference type="RefSeq" id="WP_087848998.1">
    <property type="nucleotide sequence ID" value="NZ_CP112887.1"/>
</dbReference>
<protein>
    <submittedName>
        <fullName evidence="1">Uncharacterized protein</fullName>
    </submittedName>
</protein>
<proteinExistence type="predicted"/>
<sequence>MSKNIEIKNTSTELFYDLAKRSFEASWKTMQDICCDNISHLVDDADFMSAFIRITINHICHNFEKFTMQEGNQGNLEEVNFEEVAERLVRHSWEFSEESYTQ</sequence>
<evidence type="ECO:0000313" key="1">
    <source>
        <dbReference type="EMBL" id="WBW59711.1"/>
    </source>
</evidence>
<name>A0AAJ5QQC5_9ENTR</name>
<accession>A0AAJ5QQC5</accession>
<organism evidence="1 2">
    <name type="scientific">Klebsiella electrica</name>
    <dbReference type="NCBI Taxonomy" id="1259973"/>
    <lineage>
        <taxon>Bacteria</taxon>
        <taxon>Pseudomonadati</taxon>
        <taxon>Pseudomonadota</taxon>
        <taxon>Gammaproteobacteria</taxon>
        <taxon>Enterobacterales</taxon>
        <taxon>Enterobacteriaceae</taxon>
        <taxon>Klebsiella/Raoultella group</taxon>
        <taxon>Klebsiella</taxon>
    </lineage>
</organism>
<dbReference type="EMBL" id="CP112887">
    <property type="protein sequence ID" value="WBW59711.1"/>
    <property type="molecule type" value="Genomic_DNA"/>
</dbReference>
<dbReference type="Proteomes" id="UP001210130">
    <property type="component" value="Chromosome"/>
</dbReference>
<reference evidence="1 2" key="1">
    <citation type="journal article" date="2023" name="Microbiol. Resour. Announc.">
        <title>Complete Genome Sequence of the First Colistin-Resistant Raoultella electrica Strain.</title>
        <authorList>
            <person name="Aldeia C."/>
            <person name="Campos-Madueno E.I."/>
            <person name="Sendi P."/>
            <person name="Endimiani A."/>
        </authorList>
    </citation>
    <scope>NUCLEOTIDE SEQUENCE [LARGE SCALE GENOMIC DNA]</scope>
    <source>
        <strain evidence="1 2">S2-IND-01-C</strain>
    </source>
</reference>
<gene>
    <name evidence="1" type="ORF">OR613_16925</name>
</gene>
<evidence type="ECO:0000313" key="2">
    <source>
        <dbReference type="Proteomes" id="UP001210130"/>
    </source>
</evidence>
<keyword evidence="2" id="KW-1185">Reference proteome</keyword>
<dbReference type="AlphaFoldDB" id="A0AAJ5QQC5"/>